<gene>
    <name evidence="2" type="ORF">WN51_00674</name>
</gene>
<organism evidence="2 3">
    <name type="scientific">Melipona quadrifasciata</name>
    <dbReference type="NCBI Taxonomy" id="166423"/>
    <lineage>
        <taxon>Eukaryota</taxon>
        <taxon>Metazoa</taxon>
        <taxon>Ecdysozoa</taxon>
        <taxon>Arthropoda</taxon>
        <taxon>Hexapoda</taxon>
        <taxon>Insecta</taxon>
        <taxon>Pterygota</taxon>
        <taxon>Neoptera</taxon>
        <taxon>Endopterygota</taxon>
        <taxon>Hymenoptera</taxon>
        <taxon>Apocrita</taxon>
        <taxon>Aculeata</taxon>
        <taxon>Apoidea</taxon>
        <taxon>Anthophila</taxon>
        <taxon>Apidae</taxon>
        <taxon>Melipona</taxon>
    </lineage>
</organism>
<name>A0A0N0BF23_9HYME</name>
<accession>A0A0N0BF23</accession>
<keyword evidence="3" id="KW-1185">Reference proteome</keyword>
<evidence type="ECO:0000313" key="3">
    <source>
        <dbReference type="Proteomes" id="UP000053105"/>
    </source>
</evidence>
<evidence type="ECO:0000313" key="2">
    <source>
        <dbReference type="EMBL" id="KOX72734.1"/>
    </source>
</evidence>
<dbReference type="AlphaFoldDB" id="A0A0N0BF23"/>
<keyword evidence="1" id="KW-1133">Transmembrane helix</keyword>
<keyword evidence="1" id="KW-0472">Membrane</keyword>
<feature type="transmembrane region" description="Helical" evidence="1">
    <location>
        <begin position="45"/>
        <end position="63"/>
    </location>
</feature>
<dbReference type="Proteomes" id="UP000053105">
    <property type="component" value="Unassembled WGS sequence"/>
</dbReference>
<keyword evidence="1" id="KW-0812">Transmembrane</keyword>
<reference evidence="2 3" key="1">
    <citation type="submission" date="2015-07" db="EMBL/GenBank/DDBJ databases">
        <title>The genome of Melipona quadrifasciata.</title>
        <authorList>
            <person name="Pan H."/>
            <person name="Kapheim K."/>
        </authorList>
    </citation>
    <scope>NUCLEOTIDE SEQUENCE [LARGE SCALE GENOMIC DNA]</scope>
    <source>
        <strain evidence="2">0111107301</strain>
        <tissue evidence="2">Whole body</tissue>
    </source>
</reference>
<sequence>MLIHIHTYYVYKKTTTKAELRDSISEKNGRLRRVTRGKFKLNEHWALILNITIAYYLYATYGIRSL</sequence>
<dbReference type="EMBL" id="KQ435812">
    <property type="protein sequence ID" value="KOX72734.1"/>
    <property type="molecule type" value="Genomic_DNA"/>
</dbReference>
<proteinExistence type="predicted"/>
<protein>
    <submittedName>
        <fullName evidence="2">Uncharacterized protein</fullName>
    </submittedName>
</protein>
<evidence type="ECO:0000256" key="1">
    <source>
        <dbReference type="SAM" id="Phobius"/>
    </source>
</evidence>